<protein>
    <submittedName>
        <fullName evidence="1">DUF4145 domain-containing protein</fullName>
    </submittedName>
</protein>
<proteinExistence type="predicted"/>
<evidence type="ECO:0000313" key="1">
    <source>
        <dbReference type="EMBL" id="HJE96544.1"/>
    </source>
</evidence>
<comment type="caution">
    <text evidence="1">The sequence shown here is derived from an EMBL/GenBank/DDBJ whole genome shotgun (WGS) entry which is preliminary data.</text>
</comment>
<evidence type="ECO:0000313" key="2">
    <source>
        <dbReference type="Proteomes" id="UP000707535"/>
    </source>
</evidence>
<reference evidence="1" key="1">
    <citation type="journal article" date="2021" name="PeerJ">
        <title>Extensive microbial diversity within the chicken gut microbiome revealed by metagenomics and culture.</title>
        <authorList>
            <person name="Gilroy R."/>
            <person name="Ravi A."/>
            <person name="Getino M."/>
            <person name="Pursley I."/>
            <person name="Horton D.L."/>
            <person name="Alikhan N.F."/>
            <person name="Baker D."/>
            <person name="Gharbi K."/>
            <person name="Hall N."/>
            <person name="Watson M."/>
            <person name="Adriaenssens E.M."/>
            <person name="Foster-Nyarko E."/>
            <person name="Jarju S."/>
            <person name="Secka A."/>
            <person name="Antonio M."/>
            <person name="Oren A."/>
            <person name="Chaudhuri R.R."/>
            <person name="La Ragione R."/>
            <person name="Hildebrand F."/>
            <person name="Pallen M.J."/>
        </authorList>
    </citation>
    <scope>NUCLEOTIDE SEQUENCE</scope>
    <source>
        <strain evidence="1">CHK174-6876</strain>
    </source>
</reference>
<reference evidence="1" key="2">
    <citation type="submission" date="2021-09" db="EMBL/GenBank/DDBJ databases">
        <authorList>
            <person name="Gilroy R."/>
        </authorList>
    </citation>
    <scope>NUCLEOTIDE SEQUENCE</scope>
    <source>
        <strain evidence="1">CHK174-6876</strain>
    </source>
</reference>
<gene>
    <name evidence="1" type="ORF">K8V00_02895</name>
</gene>
<dbReference type="AlphaFoldDB" id="A0A921F7P9"/>
<organism evidence="1 2">
    <name type="scientific">Ligilactobacillus acidipiscis</name>
    <dbReference type="NCBI Taxonomy" id="89059"/>
    <lineage>
        <taxon>Bacteria</taxon>
        <taxon>Bacillati</taxon>
        <taxon>Bacillota</taxon>
        <taxon>Bacilli</taxon>
        <taxon>Lactobacillales</taxon>
        <taxon>Lactobacillaceae</taxon>
        <taxon>Ligilactobacillus</taxon>
    </lineage>
</organism>
<dbReference type="EMBL" id="DYXG01000025">
    <property type="protein sequence ID" value="HJE96544.1"/>
    <property type="molecule type" value="Genomic_DNA"/>
</dbReference>
<accession>A0A921F7P9</accession>
<sequence length="154" mass="17408">MLAQFPNNSVRSFDPLIQKCSPRFVDLYNSAFDAEQNGHLDLAGMGYRASLEVLIKDWALQYSGESKDTISKYNLNNAISHFLQNDVAAFASSDVVREFGNDFTHWDRPDNFEAISYLSVIKTYMDIFINSVLIRLQISNPPAGRAHHSDSNNN</sequence>
<dbReference type="Proteomes" id="UP000707535">
    <property type="component" value="Unassembled WGS sequence"/>
</dbReference>
<name>A0A921F7P9_9LACO</name>